<dbReference type="Gene3D" id="3.40.50.300">
    <property type="entry name" value="P-loop containing nucleotide triphosphate hydrolases"/>
    <property type="match status" value="1"/>
</dbReference>
<dbReference type="PANTHER" id="PTHR43553:SF24">
    <property type="entry name" value="ENERGY-COUPLING FACTOR TRANSPORTER ATP-BINDING PROTEIN ECFA1"/>
    <property type="match status" value="1"/>
</dbReference>
<dbReference type="KEGG" id="zpl:ZBT109_2491"/>
<evidence type="ECO:0000313" key="7">
    <source>
        <dbReference type="Proteomes" id="UP000267342"/>
    </source>
</evidence>
<dbReference type="GO" id="GO:0043190">
    <property type="term" value="C:ATP-binding cassette (ABC) transporter complex"/>
    <property type="evidence" value="ECO:0007669"/>
    <property type="project" value="TreeGrafter"/>
</dbReference>
<dbReference type="InterPro" id="IPR027417">
    <property type="entry name" value="P-loop_NTPase"/>
</dbReference>
<comment type="similarity">
    <text evidence="1">Belongs to the ABC transporter superfamily.</text>
</comment>
<keyword evidence="4" id="KW-0067">ATP-binding</keyword>
<evidence type="ECO:0000256" key="4">
    <source>
        <dbReference type="ARBA" id="ARBA00022840"/>
    </source>
</evidence>
<dbReference type="GO" id="GO:0005524">
    <property type="term" value="F:ATP binding"/>
    <property type="evidence" value="ECO:0007669"/>
    <property type="project" value="UniProtKB-KW"/>
</dbReference>
<protein>
    <submittedName>
        <fullName evidence="6">ABC-type cobalt transport system, ATPase</fullName>
    </submittedName>
</protein>
<evidence type="ECO:0000256" key="1">
    <source>
        <dbReference type="ARBA" id="ARBA00005417"/>
    </source>
</evidence>
<gene>
    <name evidence="6" type="ORF">ZBT109_2491</name>
</gene>
<dbReference type="PROSITE" id="PS50893">
    <property type="entry name" value="ABC_TRANSPORTER_2"/>
    <property type="match status" value="1"/>
</dbReference>
<dbReference type="InterPro" id="IPR003593">
    <property type="entry name" value="AAA+_ATPase"/>
</dbReference>
<dbReference type="InterPro" id="IPR003439">
    <property type="entry name" value="ABC_transporter-like_ATP-bd"/>
</dbReference>
<evidence type="ECO:0000313" key="6">
    <source>
        <dbReference type="EMBL" id="BBG31221.1"/>
    </source>
</evidence>
<keyword evidence="7" id="KW-1185">Reference proteome</keyword>
<dbReference type="InterPro" id="IPR017871">
    <property type="entry name" value="ABC_transporter-like_CS"/>
</dbReference>
<feature type="domain" description="ABC transporter" evidence="5">
    <location>
        <begin position="2"/>
        <end position="223"/>
    </location>
</feature>
<dbReference type="InterPro" id="IPR050095">
    <property type="entry name" value="ECF_ABC_transporter_ATP-bd"/>
</dbReference>
<accession>A0A348HHW9</accession>
<name>A0A348HHW9_9GAMM</name>
<dbReference type="RefSeq" id="WP_027705185.1">
    <property type="nucleotide sequence ID" value="NZ_AP018933.1"/>
</dbReference>
<evidence type="ECO:0000259" key="5">
    <source>
        <dbReference type="PROSITE" id="PS50893"/>
    </source>
</evidence>
<dbReference type="InterPro" id="IPR015856">
    <property type="entry name" value="ABC_transpr_CbiO/EcfA_su"/>
</dbReference>
<organism evidence="6 7">
    <name type="scientific">Zymobacter palmae</name>
    <dbReference type="NCBI Taxonomy" id="33074"/>
    <lineage>
        <taxon>Bacteria</taxon>
        <taxon>Pseudomonadati</taxon>
        <taxon>Pseudomonadota</taxon>
        <taxon>Gammaproteobacteria</taxon>
        <taxon>Oceanospirillales</taxon>
        <taxon>Halomonadaceae</taxon>
        <taxon>Zymobacter group</taxon>
        <taxon>Zymobacter</taxon>
    </lineage>
</organism>
<proteinExistence type="inferred from homology"/>
<sequence length="224" mass="25395">MIRFDNVHYHYRNRPVINGLSLELTERRIGIVGSNGSGKSTLSRLLNGLLSPTEGCITVDELDTRTQARQVRRRVGLVFQNPDSQIVLPTVAEDLAFGLRHQKVPKARIDELIDEVLTRHDLHAFRDTPIHHLSGGQKQLVALSGVLVMSPQWLVLDEPTTLLDLRNRRRITEVIDQLEQRAIVVSHDLELMQHMERVIVLDQGKVAIDAPPNIALPFYTEQMT</sequence>
<dbReference type="PANTHER" id="PTHR43553">
    <property type="entry name" value="HEAVY METAL TRANSPORTER"/>
    <property type="match status" value="1"/>
</dbReference>
<dbReference type="GO" id="GO:0042626">
    <property type="term" value="F:ATPase-coupled transmembrane transporter activity"/>
    <property type="evidence" value="ECO:0007669"/>
    <property type="project" value="TreeGrafter"/>
</dbReference>
<dbReference type="EMBL" id="AP018933">
    <property type="protein sequence ID" value="BBG31221.1"/>
    <property type="molecule type" value="Genomic_DNA"/>
</dbReference>
<keyword evidence="3" id="KW-0547">Nucleotide-binding</keyword>
<dbReference type="STRING" id="1123510.GCA_000620025_02096"/>
<reference evidence="6 7" key="1">
    <citation type="submission" date="2018-09" db="EMBL/GenBank/DDBJ databases">
        <title>Zymobacter palmae IAM14233 (=T109) whole genome analysis.</title>
        <authorList>
            <person name="Yanase H."/>
        </authorList>
    </citation>
    <scope>NUCLEOTIDE SEQUENCE [LARGE SCALE GENOMIC DNA]</scope>
    <source>
        <strain evidence="6 7">IAM14233</strain>
    </source>
</reference>
<dbReference type="SMART" id="SM00382">
    <property type="entry name" value="AAA"/>
    <property type="match status" value="1"/>
</dbReference>
<evidence type="ECO:0000256" key="2">
    <source>
        <dbReference type="ARBA" id="ARBA00022448"/>
    </source>
</evidence>
<keyword evidence="2" id="KW-0813">Transport</keyword>
<dbReference type="Proteomes" id="UP000267342">
    <property type="component" value="Chromosome"/>
</dbReference>
<dbReference type="PROSITE" id="PS00211">
    <property type="entry name" value="ABC_TRANSPORTER_1"/>
    <property type="match status" value="1"/>
</dbReference>
<dbReference type="OrthoDB" id="9780942at2"/>
<evidence type="ECO:0000256" key="3">
    <source>
        <dbReference type="ARBA" id="ARBA00022741"/>
    </source>
</evidence>
<dbReference type="AlphaFoldDB" id="A0A348HHW9"/>
<dbReference type="SUPFAM" id="SSF52540">
    <property type="entry name" value="P-loop containing nucleoside triphosphate hydrolases"/>
    <property type="match status" value="1"/>
</dbReference>
<dbReference type="CDD" id="cd03225">
    <property type="entry name" value="ABC_cobalt_CbiO_domain1"/>
    <property type="match status" value="1"/>
</dbReference>
<dbReference type="Pfam" id="PF00005">
    <property type="entry name" value="ABC_tran"/>
    <property type="match status" value="1"/>
</dbReference>
<dbReference type="GO" id="GO:0016887">
    <property type="term" value="F:ATP hydrolysis activity"/>
    <property type="evidence" value="ECO:0007669"/>
    <property type="project" value="InterPro"/>
</dbReference>